<dbReference type="Pfam" id="PF06050">
    <property type="entry name" value="HGD-D"/>
    <property type="match status" value="1"/>
</dbReference>
<keyword evidence="2" id="KW-0418">Kinase</keyword>
<keyword evidence="3" id="KW-1185">Reference proteome</keyword>
<reference evidence="3" key="1">
    <citation type="submission" date="2017-02" db="EMBL/GenBank/DDBJ databases">
        <authorList>
            <person name="Varghese N."/>
            <person name="Submissions S."/>
        </authorList>
    </citation>
    <scope>NUCLEOTIDE SEQUENCE [LARGE SCALE GENOMIC DNA]</scope>
    <source>
        <strain evidence="3">DSM 16521</strain>
    </source>
</reference>
<organism evidence="2 3">
    <name type="scientific">Carboxydocella sporoproducens DSM 16521</name>
    <dbReference type="NCBI Taxonomy" id="1121270"/>
    <lineage>
        <taxon>Bacteria</taxon>
        <taxon>Bacillati</taxon>
        <taxon>Bacillota</taxon>
        <taxon>Clostridia</taxon>
        <taxon>Eubacteriales</taxon>
        <taxon>Clostridiales Family XVI. Incertae Sedis</taxon>
        <taxon>Carboxydocella</taxon>
    </lineage>
</organism>
<dbReference type="GO" id="GO:0016301">
    <property type="term" value="F:kinase activity"/>
    <property type="evidence" value="ECO:0007669"/>
    <property type="project" value="UniProtKB-KW"/>
</dbReference>
<keyword evidence="2" id="KW-0808">Transferase</keyword>
<dbReference type="EMBL" id="FUXM01000005">
    <property type="protein sequence ID" value="SJZ69850.1"/>
    <property type="molecule type" value="Genomic_DNA"/>
</dbReference>
<protein>
    <submittedName>
        <fullName evidence="2">Predicted nucleotide-binding protein, sugar kinase/HSP70/actin superfamily</fullName>
    </submittedName>
</protein>
<evidence type="ECO:0000313" key="2">
    <source>
        <dbReference type="EMBL" id="SJZ69850.1"/>
    </source>
</evidence>
<dbReference type="PANTHER" id="PTHR32329">
    <property type="entry name" value="BIFUNCTIONAL PROTEIN [INCLUDES 2-HYDROXYACYL-COA DEHYDRATASE (N-TER) AND ITS ACTIVATOR DOMAIN (C_TERM)-RELATED"/>
    <property type="match status" value="1"/>
</dbReference>
<dbReference type="AlphaFoldDB" id="A0A1T4MRZ1"/>
<proteinExistence type="predicted"/>
<dbReference type="Gene3D" id="3.40.50.11900">
    <property type="match status" value="1"/>
</dbReference>
<accession>A0A1T4MRZ1</accession>
<dbReference type="InterPro" id="IPR051805">
    <property type="entry name" value="Dehydratase_Activator_Redct"/>
</dbReference>
<dbReference type="InterPro" id="IPR018709">
    <property type="entry name" value="CoA_activase_DUF2229"/>
</dbReference>
<dbReference type="Pfam" id="PF09989">
    <property type="entry name" value="DUF2229"/>
    <property type="match status" value="1"/>
</dbReference>
<feature type="domain" description="DUF2229" evidence="1">
    <location>
        <begin position="13"/>
        <end position="222"/>
    </location>
</feature>
<dbReference type="PANTHER" id="PTHR32329:SF2">
    <property type="entry name" value="BIFUNCTIONAL PROTEIN [INCLUDES 2-HYDROXYACYL-COA DEHYDRATASE (N-TER) AND ITS ACTIVATOR DOMAIN (C_TERM)"/>
    <property type="match status" value="1"/>
</dbReference>
<gene>
    <name evidence="2" type="ORF">SAMN02745885_00687</name>
</gene>
<evidence type="ECO:0000259" key="1">
    <source>
        <dbReference type="Pfam" id="PF09989"/>
    </source>
</evidence>
<dbReference type="OrthoDB" id="9780120at2"/>
<evidence type="ECO:0000313" key="3">
    <source>
        <dbReference type="Proteomes" id="UP000189933"/>
    </source>
</evidence>
<dbReference type="InterPro" id="IPR010327">
    <property type="entry name" value="FldB/FldC_alpha/beta"/>
</dbReference>
<name>A0A1T4MRZ1_9FIRM</name>
<dbReference type="Proteomes" id="UP000189933">
    <property type="component" value="Unassembled WGS sequence"/>
</dbReference>
<dbReference type="RefSeq" id="WP_078664796.1">
    <property type="nucleotide sequence ID" value="NZ_FUXM01000005.1"/>
</dbReference>
<sequence length="328" mass="36784">MRKIKISEKRAPRVGIPRALLYYSYNPFWTEFFRQIGAEPILSPETNKEILDAGVRLAVDEACLPVKVFLGHVQAVINLGVDYLFIPRLVAVEKRAYICPKFLGLPDMARACLKLPVPLLKPTINLNGGRRQLWLAARETAEQLGVHPIQAGRALLKAWVFWQKAGGISWWRQHTRSLRGENSRRGLKVAVIAHPYNLYDNYINLGLLQHLEQLGVEVVTPEDVPVQEAEAGAAQMPKRLFWTLNRHLLGTALHLAEQEGLSGLIHLSAFGCGPDSFTGEIITRRLQRAGRVSVLNLTIDEHSGEAGLVTRVEAFIDMLQRRRKQCGA</sequence>